<dbReference type="FunFam" id="1.10.510.10:FF:000716">
    <property type="entry name" value="Protein kinase byr2-like"/>
    <property type="match status" value="1"/>
</dbReference>
<dbReference type="SMART" id="SM00220">
    <property type="entry name" value="S_TKc"/>
    <property type="match status" value="1"/>
</dbReference>
<dbReference type="PROSITE" id="PS00107">
    <property type="entry name" value="PROTEIN_KINASE_ATP"/>
    <property type="match status" value="1"/>
</dbReference>
<dbReference type="Proteomes" id="UP000027138">
    <property type="component" value="Unassembled WGS sequence"/>
</dbReference>
<keyword evidence="3" id="KW-0808">Transferase</keyword>
<evidence type="ECO:0000256" key="9">
    <source>
        <dbReference type="PROSITE-ProRule" id="PRU10141"/>
    </source>
</evidence>
<dbReference type="PROSITE" id="PS50011">
    <property type="entry name" value="PROTEIN_KINASE_DOM"/>
    <property type="match status" value="1"/>
</dbReference>
<name>A0A067LK00_JATCU</name>
<gene>
    <name evidence="12" type="ORF">JCGZ_01510</name>
</gene>
<dbReference type="STRING" id="180498.A0A067LK00"/>
<evidence type="ECO:0000256" key="8">
    <source>
        <dbReference type="ARBA" id="ARBA00048329"/>
    </source>
</evidence>
<evidence type="ECO:0000313" key="13">
    <source>
        <dbReference type="Proteomes" id="UP000027138"/>
    </source>
</evidence>
<evidence type="ECO:0000313" key="12">
    <source>
        <dbReference type="EMBL" id="KDP45010.1"/>
    </source>
</evidence>
<evidence type="ECO:0000256" key="3">
    <source>
        <dbReference type="ARBA" id="ARBA00022679"/>
    </source>
</evidence>
<dbReference type="EMBL" id="KK914240">
    <property type="protein sequence ID" value="KDP45010.1"/>
    <property type="molecule type" value="Genomic_DNA"/>
</dbReference>
<evidence type="ECO:0000256" key="1">
    <source>
        <dbReference type="ARBA" id="ARBA00006529"/>
    </source>
</evidence>
<comment type="catalytic activity">
    <reaction evidence="7">
        <text>L-threonyl-[protein] + ATP = O-phospho-L-threonyl-[protein] + ADP + H(+)</text>
        <dbReference type="Rhea" id="RHEA:46608"/>
        <dbReference type="Rhea" id="RHEA-COMP:11060"/>
        <dbReference type="Rhea" id="RHEA-COMP:11605"/>
        <dbReference type="ChEBI" id="CHEBI:15378"/>
        <dbReference type="ChEBI" id="CHEBI:30013"/>
        <dbReference type="ChEBI" id="CHEBI:30616"/>
        <dbReference type="ChEBI" id="CHEBI:61977"/>
        <dbReference type="ChEBI" id="CHEBI:456216"/>
        <dbReference type="EC" id="2.7.11.25"/>
    </reaction>
</comment>
<reference evidence="12 13" key="1">
    <citation type="journal article" date="2014" name="PLoS ONE">
        <title>Global Analysis of Gene Expression Profiles in Physic Nut (Jatropha curcas L.) Seedlings Exposed to Salt Stress.</title>
        <authorList>
            <person name="Zhang L."/>
            <person name="Zhang C."/>
            <person name="Wu P."/>
            <person name="Chen Y."/>
            <person name="Li M."/>
            <person name="Jiang H."/>
            <person name="Wu G."/>
        </authorList>
    </citation>
    <scope>NUCLEOTIDE SEQUENCE [LARGE SCALE GENOMIC DNA]</scope>
    <source>
        <strain evidence="13">cv. GZQX0401</strain>
        <tissue evidence="12">Young leaves</tissue>
    </source>
</reference>
<comment type="catalytic activity">
    <reaction evidence="8">
        <text>L-seryl-[protein] + ATP = O-phospho-L-seryl-[protein] + ADP + H(+)</text>
        <dbReference type="Rhea" id="RHEA:17989"/>
        <dbReference type="Rhea" id="RHEA-COMP:9863"/>
        <dbReference type="Rhea" id="RHEA-COMP:11604"/>
        <dbReference type="ChEBI" id="CHEBI:15378"/>
        <dbReference type="ChEBI" id="CHEBI:29999"/>
        <dbReference type="ChEBI" id="CHEBI:30616"/>
        <dbReference type="ChEBI" id="CHEBI:83421"/>
        <dbReference type="ChEBI" id="CHEBI:456216"/>
        <dbReference type="EC" id="2.7.11.25"/>
    </reaction>
</comment>
<dbReference type="PROSITE" id="PS00108">
    <property type="entry name" value="PROTEIN_KINASE_ST"/>
    <property type="match status" value="1"/>
</dbReference>
<protein>
    <recommendedName>
        <fullName evidence="2">mitogen-activated protein kinase kinase kinase</fullName>
        <ecNumber evidence="2">2.7.11.25</ecNumber>
    </recommendedName>
</protein>
<dbReference type="InterPro" id="IPR017441">
    <property type="entry name" value="Protein_kinase_ATP_BS"/>
</dbReference>
<dbReference type="EC" id="2.7.11.25" evidence="2"/>
<dbReference type="InterPro" id="IPR008271">
    <property type="entry name" value="Ser/Thr_kinase_AS"/>
</dbReference>
<dbReference type="GO" id="GO:0005737">
    <property type="term" value="C:cytoplasm"/>
    <property type="evidence" value="ECO:0007669"/>
    <property type="project" value="TreeGrafter"/>
</dbReference>
<keyword evidence="10" id="KW-0723">Serine/threonine-protein kinase</keyword>
<keyword evidence="6 9" id="KW-0067">ATP-binding</keyword>
<dbReference type="AlphaFoldDB" id="A0A067LK00"/>
<comment type="similarity">
    <text evidence="1">Belongs to the protein kinase superfamily. STE Ser/Thr protein kinase family. MAP kinase kinase kinase subfamily.</text>
</comment>
<keyword evidence="5" id="KW-0418">Kinase</keyword>
<dbReference type="Pfam" id="PF00069">
    <property type="entry name" value="Pkinase"/>
    <property type="match status" value="1"/>
</dbReference>
<dbReference type="OrthoDB" id="842188at2759"/>
<keyword evidence="13" id="KW-1185">Reference proteome</keyword>
<keyword evidence="4 9" id="KW-0547">Nucleotide-binding</keyword>
<feature type="domain" description="Protein kinase" evidence="11">
    <location>
        <begin position="157"/>
        <end position="404"/>
    </location>
</feature>
<dbReference type="SUPFAM" id="SSF56112">
    <property type="entry name" value="Protein kinase-like (PK-like)"/>
    <property type="match status" value="1"/>
</dbReference>
<dbReference type="Gene3D" id="3.30.200.20">
    <property type="entry name" value="Phosphorylase Kinase, domain 1"/>
    <property type="match status" value="1"/>
</dbReference>
<organism evidence="12 13">
    <name type="scientific">Jatropha curcas</name>
    <name type="common">Barbados nut</name>
    <dbReference type="NCBI Taxonomy" id="180498"/>
    <lineage>
        <taxon>Eukaryota</taxon>
        <taxon>Viridiplantae</taxon>
        <taxon>Streptophyta</taxon>
        <taxon>Embryophyta</taxon>
        <taxon>Tracheophyta</taxon>
        <taxon>Spermatophyta</taxon>
        <taxon>Magnoliopsida</taxon>
        <taxon>eudicotyledons</taxon>
        <taxon>Gunneridae</taxon>
        <taxon>Pentapetalae</taxon>
        <taxon>rosids</taxon>
        <taxon>fabids</taxon>
        <taxon>Malpighiales</taxon>
        <taxon>Euphorbiaceae</taxon>
        <taxon>Crotonoideae</taxon>
        <taxon>Jatropheae</taxon>
        <taxon>Jatropha</taxon>
    </lineage>
</organism>
<dbReference type="Gene3D" id="1.10.510.10">
    <property type="entry name" value="Transferase(Phosphotransferase) domain 1"/>
    <property type="match status" value="1"/>
</dbReference>
<dbReference type="PANTHER" id="PTHR48016">
    <property type="entry name" value="MAP KINASE KINASE KINASE SSK2-RELATED-RELATED"/>
    <property type="match status" value="1"/>
</dbReference>
<evidence type="ECO:0000256" key="4">
    <source>
        <dbReference type="ARBA" id="ARBA00022741"/>
    </source>
</evidence>
<dbReference type="InterPro" id="IPR011009">
    <property type="entry name" value="Kinase-like_dom_sf"/>
</dbReference>
<proteinExistence type="inferred from homology"/>
<sequence length="407" mass="46637">MYHYFFECYEIEQVQECDEMDEDLEFDDLKEVYSYDEAEESLSSDEAESLLSFETEKSLSSYEVEKSLSSYGAEESLSSYEAEEDLSSYDVELHQAHKEDLESDKVEEDGESDEQVQDAFDLELHQAHLEQMLPQPSIARQMILNWMPIEKLNIESSQKGPLLGRGSFGSVYEGFAADGFFFAMKEIQFLSEGSLTKVEKEIALLSRLRHDNIVQYYNAQRIDSTLYIFLELSKGSLEKLYQKYELKDSQVSAYTRQILHGVSYLHGQHIIHRDIKCANILVDVCGWVKLADFGLARVIESSTLIKSSWGTPWWMAPEVIDSKKGYGVQADIWSLGCTVLEMLTRHRPYPDLESQQAMFTIAKGMLPPIPENLSADSKDFILQCLQVDPKDRPTATQLLKHPFVKEL</sequence>
<dbReference type="InterPro" id="IPR050538">
    <property type="entry name" value="MAP_kinase_kinase_kinase"/>
</dbReference>
<dbReference type="GO" id="GO:0005524">
    <property type="term" value="F:ATP binding"/>
    <property type="evidence" value="ECO:0007669"/>
    <property type="project" value="UniProtKB-UniRule"/>
</dbReference>
<dbReference type="GO" id="GO:0004709">
    <property type="term" value="F:MAP kinase kinase kinase activity"/>
    <property type="evidence" value="ECO:0007669"/>
    <property type="project" value="UniProtKB-EC"/>
</dbReference>
<dbReference type="PANTHER" id="PTHR48016:SF61">
    <property type="entry name" value="PROTEIN KINASE DOMAIN-CONTAINING PROTEIN"/>
    <property type="match status" value="1"/>
</dbReference>
<evidence type="ECO:0000256" key="2">
    <source>
        <dbReference type="ARBA" id="ARBA00012406"/>
    </source>
</evidence>
<accession>A0A067LK00</accession>
<feature type="binding site" evidence="9">
    <location>
        <position position="185"/>
    </location>
    <ligand>
        <name>ATP</name>
        <dbReference type="ChEBI" id="CHEBI:30616"/>
    </ligand>
</feature>
<evidence type="ECO:0000256" key="5">
    <source>
        <dbReference type="ARBA" id="ARBA00022777"/>
    </source>
</evidence>
<evidence type="ECO:0000259" key="11">
    <source>
        <dbReference type="PROSITE" id="PS50011"/>
    </source>
</evidence>
<dbReference type="InterPro" id="IPR000719">
    <property type="entry name" value="Prot_kinase_dom"/>
</dbReference>
<evidence type="ECO:0000256" key="6">
    <source>
        <dbReference type="ARBA" id="ARBA00022840"/>
    </source>
</evidence>
<evidence type="ECO:0000256" key="10">
    <source>
        <dbReference type="RuleBase" id="RU000304"/>
    </source>
</evidence>
<evidence type="ECO:0000256" key="7">
    <source>
        <dbReference type="ARBA" id="ARBA00047559"/>
    </source>
</evidence>